<evidence type="ECO:0000313" key="2">
    <source>
        <dbReference type="EMBL" id="RJF76517.1"/>
    </source>
</evidence>
<comment type="caution">
    <text evidence="2">The sequence shown here is derived from an EMBL/GenBank/DDBJ whole genome shotgun (WGS) entry which is preliminary data.</text>
</comment>
<protein>
    <submittedName>
        <fullName evidence="2">Cupin domain-containing protein</fullName>
    </submittedName>
</protein>
<dbReference type="InterPro" id="IPR014710">
    <property type="entry name" value="RmlC-like_jellyroll"/>
</dbReference>
<dbReference type="EMBL" id="QYYD01000004">
    <property type="protein sequence ID" value="RJF76517.1"/>
    <property type="molecule type" value="Genomic_DNA"/>
</dbReference>
<evidence type="ECO:0000259" key="1">
    <source>
        <dbReference type="Pfam" id="PF07883"/>
    </source>
</evidence>
<gene>
    <name evidence="2" type="ORF">D4Q52_05050</name>
</gene>
<dbReference type="InterPro" id="IPR011051">
    <property type="entry name" value="RmlC_Cupin_sf"/>
</dbReference>
<feature type="domain" description="Cupin type-2" evidence="1">
    <location>
        <begin position="46"/>
        <end position="99"/>
    </location>
</feature>
<proteinExistence type="predicted"/>
<dbReference type="Gene3D" id="2.60.120.10">
    <property type="entry name" value="Jelly Rolls"/>
    <property type="match status" value="1"/>
</dbReference>
<dbReference type="OrthoDB" id="6058at2"/>
<organism evidence="2 3">
    <name type="scientific">Rhodopseudomonas palustris</name>
    <dbReference type="NCBI Taxonomy" id="1076"/>
    <lineage>
        <taxon>Bacteria</taxon>
        <taxon>Pseudomonadati</taxon>
        <taxon>Pseudomonadota</taxon>
        <taxon>Alphaproteobacteria</taxon>
        <taxon>Hyphomicrobiales</taxon>
        <taxon>Nitrobacteraceae</taxon>
        <taxon>Rhodopseudomonas</taxon>
    </lineage>
</organism>
<dbReference type="Pfam" id="PF07883">
    <property type="entry name" value="Cupin_2"/>
    <property type="match status" value="1"/>
</dbReference>
<reference evidence="2 3" key="1">
    <citation type="submission" date="2018-09" db="EMBL/GenBank/DDBJ databases">
        <title>Draft genome sequence of Rhodopseudomonas palustris 2.1.18.</title>
        <authorList>
            <person name="Robertson S.L."/>
            <person name="Meyer T.E."/>
            <person name="Kyndt J.A."/>
        </authorList>
    </citation>
    <scope>NUCLEOTIDE SEQUENCE [LARGE SCALE GENOMIC DNA]</scope>
    <source>
        <strain evidence="2 3">2.1.18</strain>
    </source>
</reference>
<accession>A0A418VK37</accession>
<dbReference type="Proteomes" id="UP000285523">
    <property type="component" value="Unassembled WGS sequence"/>
</dbReference>
<sequence>MNVLDHNGQPLEKWREGVMTRMRMSYLLGGRQLCVFDQFCDFDLGAPIHIHAVEEILEVIEGRAEITLNGESSIVTANQSVLIPAGTKHGFRNLEKTVLHVRATLASPIFEASYENRAEISRRWTPDV</sequence>
<dbReference type="AlphaFoldDB" id="A0A418VK37"/>
<evidence type="ECO:0000313" key="3">
    <source>
        <dbReference type="Proteomes" id="UP000285523"/>
    </source>
</evidence>
<dbReference type="RefSeq" id="WP_119855463.1">
    <property type="nucleotide sequence ID" value="NZ_QYYD01000004.1"/>
</dbReference>
<dbReference type="SUPFAM" id="SSF51182">
    <property type="entry name" value="RmlC-like cupins"/>
    <property type="match status" value="1"/>
</dbReference>
<name>A0A418VK37_RHOPL</name>
<dbReference type="InterPro" id="IPR013096">
    <property type="entry name" value="Cupin_2"/>
</dbReference>